<dbReference type="RefSeq" id="WP_245554983.1">
    <property type="nucleotide sequence ID" value="NZ_JALXMO010000012.1"/>
</dbReference>
<keyword evidence="3" id="KW-1185">Reference proteome</keyword>
<sequence>MFQALRTARMTRRRLTMRATTLLLATIVAVVGLWCASHADDLGLTAPAATAIASPVGVNGEHVVDTSAEAVGDGSMVIGVVTCILGLLCGLALATLLSFALRFRLVRFQRRRPLPGPINFSSAFDRHGRRRIGLLELNLLRI</sequence>
<organism evidence="2 3">
    <name type="scientific">Nesterenkonia massiliensis</name>
    <dbReference type="NCBI Taxonomy" id="1232429"/>
    <lineage>
        <taxon>Bacteria</taxon>
        <taxon>Bacillati</taxon>
        <taxon>Actinomycetota</taxon>
        <taxon>Actinomycetes</taxon>
        <taxon>Micrococcales</taxon>
        <taxon>Micrococcaceae</taxon>
        <taxon>Nesterenkonia</taxon>
    </lineage>
</organism>
<gene>
    <name evidence="2" type="ORF">M3B43_06390</name>
</gene>
<dbReference type="Proteomes" id="UP001205046">
    <property type="component" value="Unassembled WGS sequence"/>
</dbReference>
<evidence type="ECO:0000313" key="3">
    <source>
        <dbReference type="Proteomes" id="UP001205046"/>
    </source>
</evidence>
<name>A0ABT2HQK2_9MICC</name>
<protein>
    <submittedName>
        <fullName evidence="2">Uncharacterized protein</fullName>
    </submittedName>
</protein>
<dbReference type="EMBL" id="JALXMO010000012">
    <property type="protein sequence ID" value="MCT1606961.1"/>
    <property type="molecule type" value="Genomic_DNA"/>
</dbReference>
<evidence type="ECO:0000313" key="2">
    <source>
        <dbReference type="EMBL" id="MCT1606961.1"/>
    </source>
</evidence>
<keyword evidence="1" id="KW-0472">Membrane</keyword>
<reference evidence="2 3" key="1">
    <citation type="submission" date="2022-04" db="EMBL/GenBank/DDBJ databases">
        <title>Human microbiome associated bacterial genomes.</title>
        <authorList>
            <person name="Sandstrom S."/>
            <person name="Salamzade R."/>
            <person name="Kalan L.R."/>
        </authorList>
    </citation>
    <scope>NUCLEOTIDE SEQUENCE [LARGE SCALE GENOMIC DNA]</scope>
    <source>
        <strain evidence="3">p3-SID767</strain>
    </source>
</reference>
<proteinExistence type="predicted"/>
<accession>A0ABT2HQK2</accession>
<comment type="caution">
    <text evidence="2">The sequence shown here is derived from an EMBL/GenBank/DDBJ whole genome shotgun (WGS) entry which is preliminary data.</text>
</comment>
<keyword evidence="1" id="KW-0812">Transmembrane</keyword>
<keyword evidence="1" id="KW-1133">Transmembrane helix</keyword>
<evidence type="ECO:0000256" key="1">
    <source>
        <dbReference type="SAM" id="Phobius"/>
    </source>
</evidence>
<feature type="transmembrane region" description="Helical" evidence="1">
    <location>
        <begin position="77"/>
        <end position="101"/>
    </location>
</feature>